<protein>
    <submittedName>
        <fullName evidence="2">Uncharacterized protein</fullName>
    </submittedName>
</protein>
<proteinExistence type="predicted"/>
<keyword evidence="3" id="KW-1185">Reference proteome</keyword>
<feature type="compositionally biased region" description="Acidic residues" evidence="1">
    <location>
        <begin position="923"/>
        <end position="941"/>
    </location>
</feature>
<dbReference type="SUPFAM" id="SSF52540">
    <property type="entry name" value="P-loop containing nucleoside triphosphate hydrolases"/>
    <property type="match status" value="1"/>
</dbReference>
<name>X7E808_9RHOB</name>
<feature type="region of interest" description="Disordered" evidence="1">
    <location>
        <begin position="905"/>
        <end position="941"/>
    </location>
</feature>
<organism evidence="2 3">
    <name type="scientific">Roseivivax halodurans JCM 10272</name>
    <dbReference type="NCBI Taxonomy" id="1449350"/>
    <lineage>
        <taxon>Bacteria</taxon>
        <taxon>Pseudomonadati</taxon>
        <taxon>Pseudomonadota</taxon>
        <taxon>Alphaproteobacteria</taxon>
        <taxon>Rhodobacterales</taxon>
        <taxon>Roseobacteraceae</taxon>
        <taxon>Roseivivax</taxon>
    </lineage>
</organism>
<dbReference type="AlphaFoldDB" id="X7E808"/>
<sequence length="941" mass="106447">MKPQFEFENYRPRQGLAGRYEEQFLLDRYFDDLRFQEDYNLLFLTGRSGIGKTTMIETYRNGLDGKRSSKEKNKRQDVAIGLVDFSNPDRRTAERGLAQIRASLSANHPRVTFPCFDLALTVLFKESNPEKDIEQEYPRIFSKKFNLIGEELLDWTAEWAVDPAQEVVGAVSGFANSGFLKGMVMSGVHRILKHHECRDVREPMERIASMPVTEIRRLLPDILAHDIRRMSAKRPDTRLLLIADSLEQTQEVKWLQRLIQQTKGIDVLVSSREMPDWGEQGFHTVVQRVMPLPPVGAEDLDEYLAAEGIDDPHARDSIVRYSRGHPQKFELLKSRYLSDPDLATISDVFQNELSEVSSLPQEERNRLGLISMAVPLDRETYDALKLAYPSYLGSTDWDTFFLNSYLEVSEDGVLDMPATLQRELVADFRGREPSLFTHIAETLHRHLSARCEAITRNPMSADQIRLWSLAMRSLRIHDPDAHIEEFGELCGDLIDGRQFEAIFELRKFNSTRWFLSGADGVQASRLEHLRICELVADMSASKRPRDHRHVQIAYQNLSRLEEDEVDVGLEITKRCSLKYREAMITQSYDLGVRETARKPVSIGMNTWEPILPDTERLIIDHMVQTAQKALDETHTTDQSGARVCLDKLLKTSRPKTDDLLAVINSLPDDNAAREAVVKIAEYYRDIRLLEAEAAVSENYTTMVIDPEATLSDFSQHAYEVNVVAKYLEDADRLTDVVGAPRVPGKVQLIRAEASCLDGDYASSRPAFRNAMDVAEGSYAPVAVLSRELTRAVTADDFNAVVEVADLVQSITQTDTYLMADEKADTLLRAGNALISVSEDPNIAGAPLRVAYDLLADAEYLTTELCVGVLKSRIVVRGWGHEPGSYEADTEALEAEMERVQAVGPDGLYSRWRNDTSRSWPGDTPEDDDPEDDLEDDFGIKF</sequence>
<evidence type="ECO:0000313" key="2">
    <source>
        <dbReference type="EMBL" id="ETX11960.1"/>
    </source>
</evidence>
<dbReference type="InterPro" id="IPR027417">
    <property type="entry name" value="P-loop_NTPase"/>
</dbReference>
<reference evidence="2 3" key="1">
    <citation type="submission" date="2014-01" db="EMBL/GenBank/DDBJ databases">
        <title>Roseivivax halodurans JCM 10272 Genome Sequencing.</title>
        <authorList>
            <person name="Lai Q."/>
            <person name="Li G."/>
            <person name="Shao Z."/>
        </authorList>
    </citation>
    <scope>NUCLEOTIDE SEQUENCE [LARGE SCALE GENOMIC DNA]</scope>
    <source>
        <strain evidence="2 3">JCM 10272</strain>
    </source>
</reference>
<evidence type="ECO:0000256" key="1">
    <source>
        <dbReference type="SAM" id="MobiDB-lite"/>
    </source>
</evidence>
<gene>
    <name evidence="2" type="ORF">OCH239_18930</name>
</gene>
<comment type="caution">
    <text evidence="2">The sequence shown here is derived from an EMBL/GenBank/DDBJ whole genome shotgun (WGS) entry which is preliminary data.</text>
</comment>
<evidence type="ECO:0000313" key="3">
    <source>
        <dbReference type="Proteomes" id="UP000022447"/>
    </source>
</evidence>
<dbReference type="EMBL" id="JALZ01000067">
    <property type="protein sequence ID" value="ETX11960.1"/>
    <property type="molecule type" value="Genomic_DNA"/>
</dbReference>
<accession>X7E808</accession>
<dbReference type="OrthoDB" id="9787760at2"/>
<dbReference type="Proteomes" id="UP000022447">
    <property type="component" value="Unassembled WGS sequence"/>
</dbReference>
<dbReference type="RefSeq" id="WP_037267164.1">
    <property type="nucleotide sequence ID" value="NZ_JALZ01000067.1"/>
</dbReference>